<comment type="caution">
    <text evidence="1">The sequence shown here is derived from an EMBL/GenBank/DDBJ whole genome shotgun (WGS) entry which is preliminary data.</text>
</comment>
<accession>A0ACC2VVQ5</accession>
<sequence length="378" mass="41675">MSAGEDGLSIDSKPQWVFELILIRVPMAESDQLDPRVDFLAGTVAGVAGLVVGQPFDTIKVRFQSTQYAHRYTSTFGALMAIAKDEKPRSLFRGVTSPMAGIAFVNGLIFSSYGFFLRAQTEEGNGNGNGRNGSNEPSLWQIGLAGAGSGVMASFITCPTELIKIRQQSSLAKIAPTTLGTLRHILKQDGLKGLYRGFAPTAGRELAYGTYFFTYEGICRYFRNKRRREQSPPPISIHHTAYEAHRKKPDSLNADGLLPKHIHNVHHESLIEEAENEFEELSWSELMFAGGCAGTASWLATFPLDTIKTRIQGMQLKAGEKMPSTLQVTRNIIRTEGWRCLFNGLTPTLIRPSSPPRRAFPTNAVVFLSFEAIITACR</sequence>
<evidence type="ECO:0000313" key="2">
    <source>
        <dbReference type="Proteomes" id="UP001227268"/>
    </source>
</evidence>
<gene>
    <name evidence="1" type="ORF">QFC21_002566</name>
</gene>
<evidence type="ECO:0000313" key="1">
    <source>
        <dbReference type="EMBL" id="KAJ9103144.1"/>
    </source>
</evidence>
<reference evidence="1" key="1">
    <citation type="submission" date="2023-04" db="EMBL/GenBank/DDBJ databases">
        <title>Draft Genome sequencing of Naganishia species isolated from polar environments using Oxford Nanopore Technology.</title>
        <authorList>
            <person name="Leo P."/>
            <person name="Venkateswaran K."/>
        </authorList>
    </citation>
    <scope>NUCLEOTIDE SEQUENCE</scope>
    <source>
        <strain evidence="1">MNA-CCFEE 5423</strain>
    </source>
</reference>
<dbReference type="Proteomes" id="UP001227268">
    <property type="component" value="Unassembled WGS sequence"/>
</dbReference>
<dbReference type="EMBL" id="JASBWT010000007">
    <property type="protein sequence ID" value="KAJ9103144.1"/>
    <property type="molecule type" value="Genomic_DNA"/>
</dbReference>
<organism evidence="1 2">
    <name type="scientific">Naganishia friedmannii</name>
    <dbReference type="NCBI Taxonomy" id="89922"/>
    <lineage>
        <taxon>Eukaryota</taxon>
        <taxon>Fungi</taxon>
        <taxon>Dikarya</taxon>
        <taxon>Basidiomycota</taxon>
        <taxon>Agaricomycotina</taxon>
        <taxon>Tremellomycetes</taxon>
        <taxon>Filobasidiales</taxon>
        <taxon>Filobasidiaceae</taxon>
        <taxon>Naganishia</taxon>
    </lineage>
</organism>
<protein>
    <submittedName>
        <fullName evidence="1">Uncharacterized protein</fullName>
    </submittedName>
</protein>
<keyword evidence="2" id="KW-1185">Reference proteome</keyword>
<name>A0ACC2VVQ5_9TREE</name>
<proteinExistence type="predicted"/>